<evidence type="ECO:0000256" key="2">
    <source>
        <dbReference type="ARBA" id="ARBA00002564"/>
    </source>
</evidence>
<evidence type="ECO:0000256" key="10">
    <source>
        <dbReference type="ARBA" id="ARBA00029741"/>
    </source>
</evidence>
<dbReference type="Gene3D" id="1.10.441.10">
    <property type="entry name" value="Phosphomannose Isomerase, domain 2"/>
    <property type="match status" value="1"/>
</dbReference>
<evidence type="ECO:0000256" key="3">
    <source>
        <dbReference type="ARBA" id="ARBA00004666"/>
    </source>
</evidence>
<dbReference type="InterPro" id="IPR016305">
    <property type="entry name" value="Mannose-6-P_Isomerase"/>
</dbReference>
<evidence type="ECO:0000256" key="1">
    <source>
        <dbReference type="ARBA" id="ARBA00000757"/>
    </source>
</evidence>
<protein>
    <recommendedName>
        <fullName evidence="6">Mannose-6-phosphate isomerase</fullName>
        <ecNumber evidence="5">5.3.1.8</ecNumber>
    </recommendedName>
    <alternativeName>
        <fullName evidence="10">Phosphohexomutase</fullName>
    </alternativeName>
    <alternativeName>
        <fullName evidence="11">Phosphomannose isomerase</fullName>
    </alternativeName>
</protein>
<feature type="binding site" evidence="12">
    <location>
        <position position="109"/>
    </location>
    <ligand>
        <name>Zn(2+)</name>
        <dbReference type="ChEBI" id="CHEBI:29105"/>
    </ligand>
</feature>
<comment type="function">
    <text evidence="2">Involved in the synthesis of the GDP-mannose and dolichol-phosphate-mannose required for a number of critical mannosyl transfer reactions.</text>
</comment>
<evidence type="ECO:0000259" key="15">
    <source>
        <dbReference type="Pfam" id="PF20511"/>
    </source>
</evidence>
<dbReference type="InterPro" id="IPR046456">
    <property type="entry name" value="PMI_typeI_C"/>
</dbReference>
<dbReference type="GO" id="GO:0005829">
    <property type="term" value="C:cytosol"/>
    <property type="evidence" value="ECO:0007669"/>
    <property type="project" value="TreeGrafter"/>
</dbReference>
<dbReference type="InterPro" id="IPR001250">
    <property type="entry name" value="Man6P_Isoase-1"/>
</dbReference>
<dbReference type="SUPFAM" id="SSF51182">
    <property type="entry name" value="RmlC-like cupins"/>
    <property type="match status" value="1"/>
</dbReference>
<evidence type="ECO:0000259" key="14">
    <source>
        <dbReference type="Pfam" id="PF01238"/>
    </source>
</evidence>
<evidence type="ECO:0000256" key="7">
    <source>
        <dbReference type="ARBA" id="ARBA00022723"/>
    </source>
</evidence>
<evidence type="ECO:0000313" key="16">
    <source>
        <dbReference type="EMBL" id="OCL07934.1"/>
    </source>
</evidence>
<evidence type="ECO:0000256" key="8">
    <source>
        <dbReference type="ARBA" id="ARBA00022833"/>
    </source>
</evidence>
<keyword evidence="8 12" id="KW-0862">Zinc</keyword>
<feature type="binding site" evidence="12">
    <location>
        <position position="136"/>
    </location>
    <ligand>
        <name>Zn(2+)</name>
        <dbReference type="ChEBI" id="CHEBI:29105"/>
    </ligand>
</feature>
<dbReference type="NCBIfam" id="TIGR00218">
    <property type="entry name" value="manA"/>
    <property type="match status" value="1"/>
</dbReference>
<comment type="similarity">
    <text evidence="4 13">Belongs to the mannose-6-phosphate isomerase type 1 family.</text>
</comment>
<dbReference type="GO" id="GO:0005975">
    <property type="term" value="P:carbohydrate metabolic process"/>
    <property type="evidence" value="ECO:0007669"/>
    <property type="project" value="InterPro"/>
</dbReference>
<dbReference type="AlphaFoldDB" id="A0A8E2JSI8"/>
<dbReference type="UniPathway" id="UPA00126">
    <property type="reaction ID" value="UER00423"/>
</dbReference>
<evidence type="ECO:0000256" key="4">
    <source>
        <dbReference type="ARBA" id="ARBA00010772"/>
    </source>
</evidence>
<feature type="domain" description="Phosphomannose isomerase type I catalytic" evidence="15">
    <location>
        <begin position="6"/>
        <end position="153"/>
    </location>
</feature>
<evidence type="ECO:0000256" key="13">
    <source>
        <dbReference type="RuleBase" id="RU004189"/>
    </source>
</evidence>
<dbReference type="EMBL" id="KV749753">
    <property type="protein sequence ID" value="OCL07934.1"/>
    <property type="molecule type" value="Genomic_DNA"/>
</dbReference>
<proteinExistence type="inferred from homology"/>
<evidence type="ECO:0000313" key="17">
    <source>
        <dbReference type="Proteomes" id="UP000250140"/>
    </source>
</evidence>
<feature type="domain" description="Phosphomannose isomerase type I C-terminal" evidence="14">
    <location>
        <begin position="328"/>
        <end position="373"/>
    </location>
</feature>
<dbReference type="GO" id="GO:0004476">
    <property type="term" value="F:mannose-6-phosphate isomerase activity"/>
    <property type="evidence" value="ECO:0007669"/>
    <property type="project" value="UniProtKB-EC"/>
</dbReference>
<dbReference type="InterPro" id="IPR014710">
    <property type="entry name" value="RmlC-like_jellyroll"/>
</dbReference>
<reference evidence="16 17" key="1">
    <citation type="journal article" date="2016" name="Nat. Commun.">
        <title>Ectomycorrhizal ecology is imprinted in the genome of the dominant symbiotic fungus Cenococcum geophilum.</title>
        <authorList>
            <consortium name="DOE Joint Genome Institute"/>
            <person name="Peter M."/>
            <person name="Kohler A."/>
            <person name="Ohm R.A."/>
            <person name="Kuo A."/>
            <person name="Krutzmann J."/>
            <person name="Morin E."/>
            <person name="Arend M."/>
            <person name="Barry K.W."/>
            <person name="Binder M."/>
            <person name="Choi C."/>
            <person name="Clum A."/>
            <person name="Copeland A."/>
            <person name="Grisel N."/>
            <person name="Haridas S."/>
            <person name="Kipfer T."/>
            <person name="LaButti K."/>
            <person name="Lindquist E."/>
            <person name="Lipzen A."/>
            <person name="Maire R."/>
            <person name="Meier B."/>
            <person name="Mihaltcheva S."/>
            <person name="Molinier V."/>
            <person name="Murat C."/>
            <person name="Poggeler S."/>
            <person name="Quandt C.A."/>
            <person name="Sperisen C."/>
            <person name="Tritt A."/>
            <person name="Tisserant E."/>
            <person name="Crous P.W."/>
            <person name="Henrissat B."/>
            <person name="Nehls U."/>
            <person name="Egli S."/>
            <person name="Spatafora J.W."/>
            <person name="Grigoriev I.V."/>
            <person name="Martin F.M."/>
        </authorList>
    </citation>
    <scope>NUCLEOTIDE SEQUENCE [LARGE SCALE GENOMIC DNA]</scope>
    <source>
        <strain evidence="16 17">CBS 207.34</strain>
    </source>
</reference>
<dbReference type="InterPro" id="IPR046457">
    <property type="entry name" value="PMI_typeI_cat"/>
</dbReference>
<keyword evidence="17" id="KW-1185">Reference proteome</keyword>
<dbReference type="Pfam" id="PF20511">
    <property type="entry name" value="PMI_typeI_cat"/>
    <property type="match status" value="1"/>
</dbReference>
<dbReference type="InterPro" id="IPR011051">
    <property type="entry name" value="RmlC_Cupin_sf"/>
</dbReference>
<evidence type="ECO:0000256" key="12">
    <source>
        <dbReference type="PIRSR" id="PIRSR001480-2"/>
    </source>
</evidence>
<name>A0A8E2JSI8_9PEZI</name>
<dbReference type="CDD" id="cd07011">
    <property type="entry name" value="cupin_PMI_type_I_N"/>
    <property type="match status" value="1"/>
</dbReference>
<dbReference type="OrthoDB" id="6605218at2759"/>
<dbReference type="GO" id="GO:0008270">
    <property type="term" value="F:zinc ion binding"/>
    <property type="evidence" value="ECO:0007669"/>
    <property type="project" value="InterPro"/>
</dbReference>
<dbReference type="PRINTS" id="PR00714">
    <property type="entry name" value="MAN6PISMRASE"/>
</dbReference>
<keyword evidence="9 16" id="KW-0413">Isomerase</keyword>
<evidence type="ECO:0000256" key="9">
    <source>
        <dbReference type="ARBA" id="ARBA00023235"/>
    </source>
</evidence>
<feature type="binding site" evidence="12">
    <location>
        <position position="262"/>
    </location>
    <ligand>
        <name>Zn(2+)</name>
        <dbReference type="ChEBI" id="CHEBI:29105"/>
    </ligand>
</feature>
<evidence type="ECO:0000256" key="6">
    <source>
        <dbReference type="ARBA" id="ARBA00018236"/>
    </source>
</evidence>
<dbReference type="PANTHER" id="PTHR10309:SF4">
    <property type="entry name" value="MANNOSE-6-PHOSPHATE ISOMERASE"/>
    <property type="match status" value="1"/>
</dbReference>
<sequence>MVEKVLQLKCGCNQYPWGRKGSESLAARLCAKTPGTDFKIDENTPYSEMWMGTYPELPSYVLETGENLQDVLDEHARELIGKVVIEKFNQTALPYLPKVLSIAKALPLQLHPDKSLATELHRRDPSNFTDPNHKPEIALALTDFEAFCGFKPLEVIDRLMQLPPLKSFLPKVKKPEFDDQTLKYVVGRMLKASDEVIRETNDALMQLPKEAFGEEGYIPEMIPRLSKQYDKTDPGIVVALITMNYLRLKPGESIYIPADGIHAYLSGDIIECMARSNNVLNSGFCPSAERNSADLFCSVLTFTPHSGEEAILASEKFPRSKNGKTRVYAPPMSEFNMLATELDDGETESLDALGGPSIMIVTKGKGKMKAGGKEHNLDEGYIFFIGVGEEITFKADKGLQVFTAFVE</sequence>
<dbReference type="FunFam" id="2.60.120.10:FF:000044">
    <property type="entry name" value="Mannose-6-phosphate isomerase"/>
    <property type="match status" value="1"/>
</dbReference>
<comment type="catalytic activity">
    <reaction evidence="1">
        <text>D-mannose 6-phosphate = D-fructose 6-phosphate</text>
        <dbReference type="Rhea" id="RHEA:12356"/>
        <dbReference type="ChEBI" id="CHEBI:58735"/>
        <dbReference type="ChEBI" id="CHEBI:61527"/>
        <dbReference type="EC" id="5.3.1.8"/>
    </reaction>
</comment>
<dbReference type="Pfam" id="PF01238">
    <property type="entry name" value="PMI_typeI_C"/>
    <property type="match status" value="1"/>
</dbReference>
<dbReference type="Gene3D" id="2.60.120.10">
    <property type="entry name" value="Jelly Rolls"/>
    <property type="match status" value="2"/>
</dbReference>
<organism evidence="16 17">
    <name type="scientific">Glonium stellatum</name>
    <dbReference type="NCBI Taxonomy" id="574774"/>
    <lineage>
        <taxon>Eukaryota</taxon>
        <taxon>Fungi</taxon>
        <taxon>Dikarya</taxon>
        <taxon>Ascomycota</taxon>
        <taxon>Pezizomycotina</taxon>
        <taxon>Dothideomycetes</taxon>
        <taxon>Pleosporomycetidae</taxon>
        <taxon>Gloniales</taxon>
        <taxon>Gloniaceae</taxon>
        <taxon>Glonium</taxon>
    </lineage>
</organism>
<dbReference type="GO" id="GO:0009298">
    <property type="term" value="P:GDP-mannose biosynthetic process"/>
    <property type="evidence" value="ECO:0007669"/>
    <property type="project" value="UniProtKB-UniPathway"/>
</dbReference>
<dbReference type="Proteomes" id="UP000250140">
    <property type="component" value="Unassembled WGS sequence"/>
</dbReference>
<accession>A0A8E2JSI8</accession>
<dbReference type="PANTHER" id="PTHR10309">
    <property type="entry name" value="MANNOSE-6-PHOSPHATE ISOMERASE"/>
    <property type="match status" value="1"/>
</dbReference>
<dbReference type="EC" id="5.3.1.8" evidence="5"/>
<keyword evidence="7 12" id="KW-0479">Metal-binding</keyword>
<gene>
    <name evidence="16" type="ORF">AOQ84DRAFT_50512</name>
</gene>
<comment type="cofactor">
    <cofactor evidence="12">
        <name>Zn(2+)</name>
        <dbReference type="ChEBI" id="CHEBI:29105"/>
    </cofactor>
    <text evidence="12">Binds 1 zinc ion per subunit.</text>
</comment>
<feature type="binding site" evidence="12">
    <location>
        <position position="111"/>
    </location>
    <ligand>
        <name>Zn(2+)</name>
        <dbReference type="ChEBI" id="CHEBI:29105"/>
    </ligand>
</feature>
<evidence type="ECO:0000256" key="11">
    <source>
        <dbReference type="ARBA" id="ARBA00030762"/>
    </source>
</evidence>
<comment type="pathway">
    <text evidence="3">Nucleotide-sugar biosynthesis; GDP-alpha-D-mannose biosynthesis; alpha-D-mannose 1-phosphate from D-fructose 6-phosphate: step 1/2.</text>
</comment>
<evidence type="ECO:0000256" key="5">
    <source>
        <dbReference type="ARBA" id="ARBA00011956"/>
    </source>
</evidence>
<dbReference type="PIRSF" id="PIRSF001480">
    <property type="entry name" value="Mannose-6-phosphate_isomerase"/>
    <property type="match status" value="1"/>
</dbReference>